<reference evidence="1 2" key="1">
    <citation type="submission" date="2018-03" db="EMBL/GenBank/DDBJ databases">
        <title>Diversity of phytobeneficial traits revealed by whole-genome analysis of worldwide-isolated phenazine-producing Pseudomonas spp.</title>
        <authorList>
            <person name="Biessy A."/>
            <person name="Novinscak A."/>
            <person name="Blom J."/>
            <person name="Leger G."/>
            <person name="Thomashow L.S."/>
            <person name="Cazorla F.M."/>
            <person name="Josic D."/>
            <person name="Filion M."/>
        </authorList>
    </citation>
    <scope>NUCLEOTIDE SEQUENCE [LARGE SCALE GENOMIC DNA]</scope>
    <source>
        <strain evidence="1 2">30B</strain>
    </source>
</reference>
<protein>
    <submittedName>
        <fullName evidence="1">Uncharacterized protein</fullName>
    </submittedName>
</protein>
<dbReference type="RefSeq" id="WP_124378408.1">
    <property type="nucleotide sequence ID" value="NZ_CP027754.1"/>
</dbReference>
<organism evidence="1 2">
    <name type="scientific">Pseudomonas synxantha</name>
    <dbReference type="NCBI Taxonomy" id="47883"/>
    <lineage>
        <taxon>Bacteria</taxon>
        <taxon>Pseudomonadati</taxon>
        <taxon>Pseudomonadota</taxon>
        <taxon>Gammaproteobacteria</taxon>
        <taxon>Pseudomonadales</taxon>
        <taxon>Pseudomonadaceae</taxon>
        <taxon>Pseudomonas</taxon>
    </lineage>
</organism>
<sequence>MSDKETRQQEDKISATVRVRLVVDVTVGNWGASASFASLREQAVKEAKQKMSNILLKSNDRDANIVSAQAMHVHLKGEVE</sequence>
<evidence type="ECO:0000313" key="1">
    <source>
        <dbReference type="EMBL" id="AZE55944.1"/>
    </source>
</evidence>
<evidence type="ECO:0000313" key="2">
    <source>
        <dbReference type="Proteomes" id="UP000268696"/>
    </source>
</evidence>
<accession>A0A3G7U979</accession>
<dbReference type="AlphaFoldDB" id="A0A3G7U979"/>
<dbReference type="Proteomes" id="UP000268696">
    <property type="component" value="Chromosome"/>
</dbReference>
<gene>
    <name evidence="1" type="ORF">C4K03_3791</name>
</gene>
<name>A0A3G7U979_9PSED</name>
<proteinExistence type="predicted"/>
<dbReference type="EMBL" id="CP027754">
    <property type="protein sequence ID" value="AZE55944.1"/>
    <property type="molecule type" value="Genomic_DNA"/>
</dbReference>